<feature type="transmembrane region" description="Helical" evidence="1">
    <location>
        <begin position="487"/>
        <end position="504"/>
    </location>
</feature>
<name>A0A127P7L2_9BURK</name>
<dbReference type="RefSeq" id="WP_082814606.1">
    <property type="nucleotide sequence ID" value="NZ_CP013232.1"/>
</dbReference>
<feature type="transmembrane region" description="Helical" evidence="1">
    <location>
        <begin position="239"/>
        <end position="258"/>
    </location>
</feature>
<dbReference type="OrthoDB" id="8768374at2"/>
<reference evidence="2 3" key="1">
    <citation type="submission" date="2015-11" db="EMBL/GenBank/DDBJ databases">
        <title>Exploring the genomic traits of fungus-feeding bacterial genus Collimonas.</title>
        <authorList>
            <person name="Song C."/>
            <person name="Schmidt R."/>
            <person name="de Jager V."/>
            <person name="Krzyzanowska D."/>
            <person name="Jongedijk E."/>
            <person name="Cankar K."/>
            <person name="Beekwilder J."/>
            <person name="van Veen A."/>
            <person name="de Boer W."/>
            <person name="van Veen J.A."/>
            <person name="Garbeva P."/>
        </authorList>
    </citation>
    <scope>NUCLEOTIDE SEQUENCE [LARGE SCALE GENOMIC DNA]</scope>
    <source>
        <strain evidence="2 3">Ter6</strain>
    </source>
</reference>
<evidence type="ECO:0000313" key="3">
    <source>
        <dbReference type="Proteomes" id="UP000072421"/>
    </source>
</evidence>
<dbReference type="Proteomes" id="UP000072421">
    <property type="component" value="Chromosome"/>
</dbReference>
<feature type="transmembrane region" description="Helical" evidence="1">
    <location>
        <begin position="153"/>
        <end position="169"/>
    </location>
</feature>
<accession>A0A127P7L2</accession>
<gene>
    <name evidence="2" type="ORF">CFter6_1094</name>
</gene>
<feature type="transmembrane region" description="Helical" evidence="1">
    <location>
        <begin position="205"/>
        <end position="233"/>
    </location>
</feature>
<organism evidence="2">
    <name type="scientific">Collimonas fungivorans</name>
    <dbReference type="NCBI Taxonomy" id="158899"/>
    <lineage>
        <taxon>Bacteria</taxon>
        <taxon>Pseudomonadati</taxon>
        <taxon>Pseudomonadota</taxon>
        <taxon>Betaproteobacteria</taxon>
        <taxon>Burkholderiales</taxon>
        <taxon>Oxalobacteraceae</taxon>
        <taxon>Collimonas</taxon>
    </lineage>
</organism>
<keyword evidence="1" id="KW-0472">Membrane</keyword>
<dbReference type="InterPro" id="IPR018674">
    <property type="entry name" value="DUF2142_membrane"/>
</dbReference>
<dbReference type="PATRIC" id="fig|158899.10.peg.1106"/>
<feature type="transmembrane region" description="Helical" evidence="1">
    <location>
        <begin position="12"/>
        <end position="31"/>
    </location>
</feature>
<feature type="transmembrane region" description="Helical" evidence="1">
    <location>
        <begin position="394"/>
        <end position="416"/>
    </location>
</feature>
<proteinExistence type="predicted"/>
<feature type="transmembrane region" description="Helical" evidence="1">
    <location>
        <begin position="175"/>
        <end position="193"/>
    </location>
</feature>
<evidence type="ECO:0000313" key="2">
    <source>
        <dbReference type="EMBL" id="AMO93812.1"/>
    </source>
</evidence>
<evidence type="ECO:0000256" key="1">
    <source>
        <dbReference type="SAM" id="Phobius"/>
    </source>
</evidence>
<protein>
    <recommendedName>
        <fullName evidence="4">Glycosyltransferase RgtA/B/C/D-like domain-containing protein</fullName>
    </recommendedName>
</protein>
<dbReference type="EMBL" id="CP013232">
    <property type="protein sequence ID" value="AMO93812.1"/>
    <property type="molecule type" value="Genomic_DNA"/>
</dbReference>
<feature type="transmembrane region" description="Helical" evidence="1">
    <location>
        <begin position="342"/>
        <end position="366"/>
    </location>
</feature>
<keyword evidence="1" id="KW-0812">Transmembrane</keyword>
<feature type="transmembrane region" description="Helical" evidence="1">
    <location>
        <begin position="124"/>
        <end position="141"/>
    </location>
</feature>
<feature type="transmembrane region" description="Helical" evidence="1">
    <location>
        <begin position="422"/>
        <end position="442"/>
    </location>
</feature>
<keyword evidence="1" id="KW-1133">Transmembrane helix</keyword>
<feature type="transmembrane region" description="Helical" evidence="1">
    <location>
        <begin position="511"/>
        <end position="529"/>
    </location>
</feature>
<dbReference type="AlphaFoldDB" id="A0A127P7L2"/>
<evidence type="ECO:0008006" key="4">
    <source>
        <dbReference type="Google" id="ProtNLM"/>
    </source>
</evidence>
<sequence>MFSNILKNYPKSILLISLLFFIKALYLSFFVTPFPGVPDEIGHFAYVQDIAYGKGIPILSAPSTGKSIIGSDIMKYVEKTTNAQPAYNWIAQHPPIYYVVAAIPLKIGSFITDDPEILFRLPRIVSALSGALLLLVLFRIFKTIGLDTSRSTAIAAAISFIPMVSNLSSGTNHDILLFLFCALATFFFTRFIIYNKIRDSYQCAMWLTIAGATKMMTPWVLLIPVIFILILELPKSNRALHALGVSLTAVSMPLIWMVRNFIYFGNPLYTSGTDRKPGLDIPLSQNFPDFIHFHPTFDTVIHWFYGMFISFGPGQENFYLTYDVLPRHLRFVIATADNFPYTVFLTILFIVACICVIYIAMLILHISKNEILAHKKEFSPLFGNFYFFNHHKKFLFLIAGIFFAFIFTAFIGYTSITNLNFIFFLIIPISILLGIVACFLIFHPNNALDKIAIYGFIFTLFFGSVFLYHIYQAYLTEGQILATQGRYFYPIIPFALLSASIALMRLRVPGLLINIAVSLLACAELFVYVQQALPFYLKYS</sequence>
<feature type="transmembrane region" description="Helical" evidence="1">
    <location>
        <begin position="451"/>
        <end position="471"/>
    </location>
</feature>
<dbReference type="Pfam" id="PF09913">
    <property type="entry name" value="DUF2142"/>
    <property type="match status" value="1"/>
</dbReference>